<protein>
    <submittedName>
        <fullName evidence="5">ARAD1C13662p</fullName>
    </submittedName>
</protein>
<keyword evidence="3" id="KW-0539">Nucleus</keyword>
<dbReference type="AlphaFoldDB" id="A0A060T5M4"/>
<dbReference type="GO" id="GO:0005634">
    <property type="term" value="C:nucleus"/>
    <property type="evidence" value="ECO:0007669"/>
    <property type="project" value="UniProtKB-SubCell"/>
</dbReference>
<reference evidence="5" key="1">
    <citation type="submission" date="2014-02" db="EMBL/GenBank/DDBJ databases">
        <authorList>
            <person name="Genoscope - CEA"/>
        </authorList>
    </citation>
    <scope>NUCLEOTIDE SEQUENCE</scope>
    <source>
        <strain evidence="5">LS3</strain>
    </source>
</reference>
<name>A0A060T5M4_BLAAD</name>
<evidence type="ECO:0000256" key="2">
    <source>
        <dbReference type="ARBA" id="ARBA00023163"/>
    </source>
</evidence>
<gene>
    <name evidence="5" type="ORF">GNLVRS02_ARAD1C13662g</name>
</gene>
<dbReference type="GO" id="GO:0006383">
    <property type="term" value="P:transcription by RNA polymerase III"/>
    <property type="evidence" value="ECO:0007669"/>
    <property type="project" value="TreeGrafter"/>
</dbReference>
<dbReference type="PANTHER" id="PTHR15052:SF2">
    <property type="entry name" value="GENERAL TRANSCRIPTION FACTOR 3C POLYPEPTIDE 2"/>
    <property type="match status" value="1"/>
</dbReference>
<dbReference type="SUPFAM" id="SSF50978">
    <property type="entry name" value="WD40 repeat-like"/>
    <property type="match status" value="1"/>
</dbReference>
<evidence type="ECO:0000256" key="3">
    <source>
        <dbReference type="ARBA" id="ARBA00023242"/>
    </source>
</evidence>
<reference evidence="5" key="2">
    <citation type="submission" date="2014-06" db="EMBL/GenBank/DDBJ databases">
        <title>The complete genome of Blastobotrys (Arxula) adeninivorans LS3 - a yeast of biotechnological interest.</title>
        <authorList>
            <person name="Kunze G."/>
            <person name="Gaillardin C."/>
            <person name="Czernicka M."/>
            <person name="Durrens P."/>
            <person name="Martin T."/>
            <person name="Boer E."/>
            <person name="Gabaldon T."/>
            <person name="Cruz J."/>
            <person name="Talla E."/>
            <person name="Marck C."/>
            <person name="Goffeau A."/>
            <person name="Barbe V."/>
            <person name="Baret P."/>
            <person name="Baronian K."/>
            <person name="Beier S."/>
            <person name="Bleykasten C."/>
            <person name="Bode R."/>
            <person name="Casaregola S."/>
            <person name="Despons L."/>
            <person name="Fairhead C."/>
            <person name="Giersberg M."/>
            <person name="Gierski P."/>
            <person name="Hahnel U."/>
            <person name="Hartmann A."/>
            <person name="Jankowska D."/>
            <person name="Jubin C."/>
            <person name="Jung P."/>
            <person name="Lafontaine I."/>
            <person name="Leh-Louis V."/>
            <person name="Lemaire M."/>
            <person name="Marcet-Houben M."/>
            <person name="Mascher M."/>
            <person name="Morel G."/>
            <person name="Richard G.-F."/>
            <person name="Riechen J."/>
            <person name="Sacerdot C."/>
            <person name="Sarkar A."/>
            <person name="Savel G."/>
            <person name="Schacherer J."/>
            <person name="Sherman D."/>
            <person name="Straub M.-L."/>
            <person name="Stein N."/>
            <person name="Thierry A."/>
            <person name="Trautwein-Schult A."/>
            <person name="Westhof E."/>
            <person name="Worch S."/>
            <person name="Dujon B."/>
            <person name="Souciet J.-L."/>
            <person name="Wincker P."/>
            <person name="Scholz U."/>
            <person name="Neuveglise N."/>
        </authorList>
    </citation>
    <scope>NUCLEOTIDE SEQUENCE</scope>
    <source>
        <strain evidence="5">LS3</strain>
    </source>
</reference>
<feature type="compositionally biased region" description="Acidic residues" evidence="4">
    <location>
        <begin position="55"/>
        <end position="69"/>
    </location>
</feature>
<comment type="subcellular location">
    <subcellularLocation>
        <location evidence="1">Nucleus</location>
    </subcellularLocation>
</comment>
<dbReference type="PhylomeDB" id="A0A060T5M4"/>
<dbReference type="InterPro" id="IPR052416">
    <property type="entry name" value="GTF3C_component"/>
</dbReference>
<feature type="compositionally biased region" description="Polar residues" evidence="4">
    <location>
        <begin position="114"/>
        <end position="132"/>
    </location>
</feature>
<evidence type="ECO:0000256" key="1">
    <source>
        <dbReference type="ARBA" id="ARBA00004123"/>
    </source>
</evidence>
<dbReference type="PANTHER" id="PTHR15052">
    <property type="entry name" value="RNA POLYMERASE III TRANSCRIPTION INITIATION FACTOR COMPLEX SUBUNIT"/>
    <property type="match status" value="1"/>
</dbReference>
<dbReference type="InterPro" id="IPR036322">
    <property type="entry name" value="WD40_repeat_dom_sf"/>
</dbReference>
<sequence>MPRTSQRSKRKVDYSKLGHIEGMSSDEDLVAKSAAKYESDSEEFHEEENGNQPSSDEEVLDDAATEPSDDEIKPEDLDDNDVIGPTSSKKKSSRGAGVSLEPMLRTPGQRLRPSMQSTPATPASNSKPSSRAENLKERFQSFYGNNDLRLVEAITQRAKWQSQVFIPDKELFEKPKVESDEQIYYPLEPHNNRQQLSTIPFLDAVSQGYLPSESSLILQTGLNSPESRLYNFNAIATDESGAPGIILNAGAFVTSVSWAQDDNNVHQYLAVGTLDKYGDLTPESIASSDIGAFAISSYPSAIQIYQIGLDLQNKLYCCLLTKYGSAAQVRWRPCPPSPESGSIGILAACFQDGKVRVFNVPDVGHQTEPVCLVVEKPMREFAVEDKITCLTWRTANCISVGTADGFIAEFDISDESESGSMPSFHVPLHLSIIASISSGYPDNKDLLFTTSVDGYTRITDIHDVFRARSISTRYKVFAPCSAYSYHLSSFVCLDDAFTSKLAPIRKLNRVQAGANVTKHDGGVISVSASLLHPIILSGGSDGTLRAGNAIRRALVSRRVTTTLYRNGLLWAFETETKGDEARYRFVNLLKSQEIPKHTGTDRQTIYPASVGVTAVDWNPSLIAGGLYAAGISCGLIRIDNLALAS</sequence>
<accession>A0A060T5M4</accession>
<evidence type="ECO:0000256" key="4">
    <source>
        <dbReference type="SAM" id="MobiDB-lite"/>
    </source>
</evidence>
<dbReference type="InterPro" id="IPR015943">
    <property type="entry name" value="WD40/YVTN_repeat-like_dom_sf"/>
</dbReference>
<proteinExistence type="predicted"/>
<feature type="region of interest" description="Disordered" evidence="4">
    <location>
        <begin position="1"/>
        <end position="132"/>
    </location>
</feature>
<keyword evidence="2" id="KW-0804">Transcription</keyword>
<evidence type="ECO:0000313" key="5">
    <source>
        <dbReference type="EMBL" id="CDP34491.1"/>
    </source>
</evidence>
<feature type="compositionally biased region" description="Basic residues" evidence="4">
    <location>
        <begin position="1"/>
        <end position="10"/>
    </location>
</feature>
<dbReference type="EMBL" id="HG937693">
    <property type="protein sequence ID" value="CDP34491.1"/>
    <property type="molecule type" value="Genomic_DNA"/>
</dbReference>
<dbReference type="GO" id="GO:0000127">
    <property type="term" value="C:transcription factor TFIIIC complex"/>
    <property type="evidence" value="ECO:0007669"/>
    <property type="project" value="TreeGrafter"/>
</dbReference>
<organism evidence="5">
    <name type="scientific">Blastobotrys adeninivorans</name>
    <name type="common">Yeast</name>
    <name type="synonym">Arxula adeninivorans</name>
    <dbReference type="NCBI Taxonomy" id="409370"/>
    <lineage>
        <taxon>Eukaryota</taxon>
        <taxon>Fungi</taxon>
        <taxon>Dikarya</taxon>
        <taxon>Ascomycota</taxon>
        <taxon>Saccharomycotina</taxon>
        <taxon>Dipodascomycetes</taxon>
        <taxon>Dipodascales</taxon>
        <taxon>Trichomonascaceae</taxon>
        <taxon>Blastobotrys</taxon>
    </lineage>
</organism>
<dbReference type="Gene3D" id="2.130.10.10">
    <property type="entry name" value="YVTN repeat-like/Quinoprotein amine dehydrogenase"/>
    <property type="match status" value="1"/>
</dbReference>